<feature type="domain" description="C2H2-type" evidence="10">
    <location>
        <begin position="351"/>
        <end position="378"/>
    </location>
</feature>
<dbReference type="SUPFAM" id="SSF57667">
    <property type="entry name" value="beta-beta-alpha zinc fingers"/>
    <property type="match status" value="1"/>
</dbReference>
<dbReference type="OrthoDB" id="8856548at2759"/>
<evidence type="ECO:0000313" key="12">
    <source>
        <dbReference type="EMBL" id="KYB29313.1"/>
    </source>
</evidence>
<dbReference type="Pfam" id="PF25412">
    <property type="entry name" value="zf-C2H2_ZNF592"/>
    <property type="match status" value="1"/>
</dbReference>
<evidence type="ECO:0000256" key="2">
    <source>
        <dbReference type="ARBA" id="ARBA00022723"/>
    </source>
</evidence>
<evidence type="ECO:0000259" key="11">
    <source>
        <dbReference type="PROSITE" id="PS51030"/>
    </source>
</evidence>
<dbReference type="Gene3D" id="3.30.160.60">
    <property type="entry name" value="Classic Zinc Finger"/>
    <property type="match status" value="2"/>
</dbReference>
<dbReference type="OMA" id="HIRSHAF"/>
<proteinExistence type="predicted"/>
<dbReference type="Pfam" id="PF00096">
    <property type="entry name" value="zf-C2H2"/>
    <property type="match status" value="1"/>
</dbReference>
<dbReference type="GO" id="GO:0000977">
    <property type="term" value="F:RNA polymerase II transcription regulatory region sequence-specific DNA binding"/>
    <property type="evidence" value="ECO:0000318"/>
    <property type="project" value="GO_Central"/>
</dbReference>
<feature type="domain" description="C2H2-type" evidence="10">
    <location>
        <begin position="322"/>
        <end position="346"/>
    </location>
</feature>
<evidence type="ECO:0000259" key="10">
    <source>
        <dbReference type="PROSITE" id="PS50157"/>
    </source>
</evidence>
<dbReference type="InterPro" id="IPR001628">
    <property type="entry name" value="Znf_hrmn_rcpt"/>
</dbReference>
<evidence type="ECO:0000256" key="9">
    <source>
        <dbReference type="SAM" id="MobiDB-lite"/>
    </source>
</evidence>
<evidence type="ECO:0000256" key="8">
    <source>
        <dbReference type="PROSITE-ProRule" id="PRU00042"/>
    </source>
</evidence>
<organism evidence="12 13">
    <name type="scientific">Tribolium castaneum</name>
    <name type="common">Red flour beetle</name>
    <dbReference type="NCBI Taxonomy" id="7070"/>
    <lineage>
        <taxon>Eukaryota</taxon>
        <taxon>Metazoa</taxon>
        <taxon>Ecdysozoa</taxon>
        <taxon>Arthropoda</taxon>
        <taxon>Hexapoda</taxon>
        <taxon>Insecta</taxon>
        <taxon>Pterygota</taxon>
        <taxon>Neoptera</taxon>
        <taxon>Endopterygota</taxon>
        <taxon>Coleoptera</taxon>
        <taxon>Polyphaga</taxon>
        <taxon>Cucujiformia</taxon>
        <taxon>Tenebrionidae</taxon>
        <taxon>Tenebrionidae incertae sedis</taxon>
        <taxon>Tribolium</taxon>
    </lineage>
</organism>
<dbReference type="InterPro" id="IPR036236">
    <property type="entry name" value="Znf_C2H2_sf"/>
</dbReference>
<dbReference type="EMBL" id="KQ971312">
    <property type="protein sequence ID" value="KYB29313.1"/>
    <property type="molecule type" value="Genomic_DNA"/>
</dbReference>
<keyword evidence="7" id="KW-0804">Transcription</keyword>
<feature type="domain" description="C2H2-type" evidence="10">
    <location>
        <begin position="290"/>
        <end position="320"/>
    </location>
</feature>
<dbReference type="PANTHER" id="PTHR47222">
    <property type="entry name" value="ZINC FINGER PROTEIN 532-RELATED"/>
    <property type="match status" value="1"/>
</dbReference>
<dbReference type="PROSITE" id="PS00028">
    <property type="entry name" value="ZINC_FINGER_C2H2_1"/>
    <property type="match status" value="4"/>
</dbReference>
<dbReference type="STRING" id="7070.A0A139WN43"/>
<dbReference type="InterPro" id="IPR013087">
    <property type="entry name" value="Znf_C2H2_type"/>
</dbReference>
<dbReference type="AlphaFoldDB" id="A0A139WN43"/>
<dbReference type="SMART" id="SM00355">
    <property type="entry name" value="ZnF_C2H2"/>
    <property type="match status" value="9"/>
</dbReference>
<dbReference type="InParanoid" id="A0A139WN43"/>
<dbReference type="GO" id="GO:0005634">
    <property type="term" value="C:nucleus"/>
    <property type="evidence" value="ECO:0000318"/>
    <property type="project" value="GO_Central"/>
</dbReference>
<evidence type="ECO:0000256" key="7">
    <source>
        <dbReference type="ARBA" id="ARBA00023163"/>
    </source>
</evidence>
<comment type="subcellular location">
    <subcellularLocation>
        <location evidence="1">Nucleus</location>
    </subcellularLocation>
</comment>
<evidence type="ECO:0000313" key="13">
    <source>
        <dbReference type="Proteomes" id="UP000007266"/>
    </source>
</evidence>
<keyword evidence="4" id="KW-0862">Zinc</keyword>
<sequence>MLSANSSVSWTKKHSLLSKWNILFDKSPEWISFKPQMGLKVYPCYSCKNMFSSKLTFQDHINRRVVIIKYKCIECTNTFTFYNRCSLILHARKHFSLSEGKINLANVDIFLLPVDLAGFARHESIPFLYDEEEEYPSDNSYINCQFYTPDDADKGKQMVTFRPFNLVFHYAEGSNNVLLVIKQLSLNIPLCEFVPQNHDKPAKPATNGHLEPEIKQEVEEDFTLPVISKIESLPQCSECNTTIEGPLVSHFQGANKPLDESLCCYICKYVAPTKCSLKAHVRTHENIAPHVCPECGKLFNSWTLLDKHMEEVCFHLSKQVRFRCPALKCGKLFVMPNTYASHFANHFQSILRCSDCSSNFFTESDFTDHAKNHESCTSFKTFNCTVCKNSPTLGEEKTTEHVNWHLRDRETCVYIFTCRSCRSYFRSTTTYSVHKQRCLKNEKTPNIVTASCQFCSQKIQYKEKDSLKVCTSCKQINHLRGTPGKSSDEKKSTCMLCKEDLLPENLNSHMKLCKYNNPIVTIHAINNESKDSDETSSSEPSNLDSSNDSLKTEETPRSKKRKRSSNSSTPKSKKPAEENDLQAEKPISFDGTYYCKLCDYKNTERSEFHNHVKTHRDISTAYQCMECGECFVVRPSLVKHLAHFHQVTDSEQYFAENSCYDKCAIEELENNLKLVPGEHKGPVKENQCSVCLEEFEDGLALSKHFRIHGMAFLMKKTK</sequence>
<name>A0A139WN43_TRICA</name>
<feature type="domain" description="Nuclear receptor" evidence="11">
    <location>
        <begin position="381"/>
        <end position="492"/>
    </location>
</feature>
<protein>
    <submittedName>
        <fullName evidence="12">Uncharacterized protein</fullName>
    </submittedName>
</protein>
<dbReference type="KEGG" id="tca:103315228"/>
<dbReference type="eggNOG" id="KOG1721">
    <property type="taxonomic scope" value="Eukaryota"/>
</dbReference>
<dbReference type="InterPro" id="IPR045914">
    <property type="entry name" value="Zn532-like"/>
</dbReference>
<evidence type="ECO:0000256" key="1">
    <source>
        <dbReference type="ARBA" id="ARBA00004123"/>
    </source>
</evidence>
<dbReference type="PROSITE" id="PS50157">
    <property type="entry name" value="ZINC_FINGER_C2H2_2"/>
    <property type="match status" value="4"/>
</dbReference>
<reference evidence="12 13" key="1">
    <citation type="journal article" date="2008" name="Nature">
        <title>The genome of the model beetle and pest Tribolium castaneum.</title>
        <authorList>
            <consortium name="Tribolium Genome Sequencing Consortium"/>
            <person name="Richards S."/>
            <person name="Gibbs R.A."/>
            <person name="Weinstock G.M."/>
            <person name="Brown S.J."/>
            <person name="Denell R."/>
            <person name="Beeman R.W."/>
            <person name="Gibbs R."/>
            <person name="Beeman R.W."/>
            <person name="Brown S.J."/>
            <person name="Bucher G."/>
            <person name="Friedrich M."/>
            <person name="Grimmelikhuijzen C.J."/>
            <person name="Klingler M."/>
            <person name="Lorenzen M."/>
            <person name="Richards S."/>
            <person name="Roth S."/>
            <person name="Schroder R."/>
            <person name="Tautz D."/>
            <person name="Zdobnov E.M."/>
            <person name="Muzny D."/>
            <person name="Gibbs R.A."/>
            <person name="Weinstock G.M."/>
            <person name="Attaway T."/>
            <person name="Bell S."/>
            <person name="Buhay C.J."/>
            <person name="Chandrabose M.N."/>
            <person name="Chavez D."/>
            <person name="Clerk-Blankenburg K.P."/>
            <person name="Cree A."/>
            <person name="Dao M."/>
            <person name="Davis C."/>
            <person name="Chacko J."/>
            <person name="Dinh H."/>
            <person name="Dugan-Rocha S."/>
            <person name="Fowler G."/>
            <person name="Garner T.T."/>
            <person name="Garnes J."/>
            <person name="Gnirke A."/>
            <person name="Hawes A."/>
            <person name="Hernandez J."/>
            <person name="Hines S."/>
            <person name="Holder M."/>
            <person name="Hume J."/>
            <person name="Jhangiani S.N."/>
            <person name="Joshi V."/>
            <person name="Khan Z.M."/>
            <person name="Jackson L."/>
            <person name="Kovar C."/>
            <person name="Kowis A."/>
            <person name="Lee S."/>
            <person name="Lewis L.R."/>
            <person name="Margolis J."/>
            <person name="Morgan M."/>
            <person name="Nazareth L.V."/>
            <person name="Nguyen N."/>
            <person name="Okwuonu G."/>
            <person name="Parker D."/>
            <person name="Richards S."/>
            <person name="Ruiz S.J."/>
            <person name="Santibanez J."/>
            <person name="Savard J."/>
            <person name="Scherer S.E."/>
            <person name="Schneider B."/>
            <person name="Sodergren E."/>
            <person name="Tautz D."/>
            <person name="Vattahil S."/>
            <person name="Villasana D."/>
            <person name="White C.S."/>
            <person name="Wright R."/>
            <person name="Park Y."/>
            <person name="Beeman R.W."/>
            <person name="Lord J."/>
            <person name="Oppert B."/>
            <person name="Lorenzen M."/>
            <person name="Brown S."/>
            <person name="Wang L."/>
            <person name="Savard J."/>
            <person name="Tautz D."/>
            <person name="Richards S."/>
            <person name="Weinstock G."/>
            <person name="Gibbs R.A."/>
            <person name="Liu Y."/>
            <person name="Worley K."/>
            <person name="Weinstock G."/>
            <person name="Elsik C.G."/>
            <person name="Reese J.T."/>
            <person name="Elhaik E."/>
            <person name="Landan G."/>
            <person name="Graur D."/>
            <person name="Arensburger P."/>
            <person name="Atkinson P."/>
            <person name="Beeman R.W."/>
            <person name="Beidler J."/>
            <person name="Brown S.J."/>
            <person name="Demuth J.P."/>
            <person name="Drury D.W."/>
            <person name="Du Y.Z."/>
            <person name="Fujiwara H."/>
            <person name="Lorenzen M."/>
            <person name="Maselli V."/>
            <person name="Osanai M."/>
            <person name="Park Y."/>
            <person name="Robertson H.M."/>
            <person name="Tu Z."/>
            <person name="Wang J.J."/>
            <person name="Wang S."/>
            <person name="Richards S."/>
            <person name="Song H."/>
            <person name="Zhang L."/>
            <person name="Sodergren E."/>
            <person name="Werner D."/>
            <person name="Stanke M."/>
            <person name="Morgenstern B."/>
            <person name="Solovyev V."/>
            <person name="Kosarev P."/>
            <person name="Brown G."/>
            <person name="Chen H.C."/>
            <person name="Ermolaeva O."/>
            <person name="Hlavina W."/>
            <person name="Kapustin Y."/>
            <person name="Kiryutin B."/>
            <person name="Kitts P."/>
            <person name="Maglott D."/>
            <person name="Pruitt K."/>
            <person name="Sapojnikov V."/>
            <person name="Souvorov A."/>
            <person name="Mackey A.J."/>
            <person name="Waterhouse R.M."/>
            <person name="Wyder S."/>
            <person name="Zdobnov E.M."/>
            <person name="Zdobnov E.M."/>
            <person name="Wyder S."/>
            <person name="Kriventseva E.V."/>
            <person name="Kadowaki T."/>
            <person name="Bork P."/>
            <person name="Aranda M."/>
            <person name="Bao R."/>
            <person name="Beermann A."/>
            <person name="Berns N."/>
            <person name="Bolognesi R."/>
            <person name="Bonneton F."/>
            <person name="Bopp D."/>
            <person name="Brown S.J."/>
            <person name="Bucher G."/>
            <person name="Butts T."/>
            <person name="Chaumot A."/>
            <person name="Denell R.E."/>
            <person name="Ferrier D.E."/>
            <person name="Friedrich M."/>
            <person name="Gordon C.M."/>
            <person name="Jindra M."/>
            <person name="Klingler M."/>
            <person name="Lan Q."/>
            <person name="Lattorff H.M."/>
            <person name="Laudet V."/>
            <person name="von Levetsow C."/>
            <person name="Liu Z."/>
            <person name="Lutz R."/>
            <person name="Lynch J.A."/>
            <person name="da Fonseca R.N."/>
            <person name="Posnien N."/>
            <person name="Reuter R."/>
            <person name="Roth S."/>
            <person name="Savard J."/>
            <person name="Schinko J.B."/>
            <person name="Schmitt C."/>
            <person name="Schoppmeier M."/>
            <person name="Schroder R."/>
            <person name="Shippy T.D."/>
            <person name="Simonnet F."/>
            <person name="Marques-Souza H."/>
            <person name="Tautz D."/>
            <person name="Tomoyasu Y."/>
            <person name="Trauner J."/>
            <person name="Van der Zee M."/>
            <person name="Vervoort M."/>
            <person name="Wittkopp N."/>
            <person name="Wimmer E.A."/>
            <person name="Yang X."/>
            <person name="Jones A.K."/>
            <person name="Sattelle D.B."/>
            <person name="Ebert P.R."/>
            <person name="Nelson D."/>
            <person name="Scott J.G."/>
            <person name="Beeman R.W."/>
            <person name="Muthukrishnan S."/>
            <person name="Kramer K.J."/>
            <person name="Arakane Y."/>
            <person name="Beeman R.W."/>
            <person name="Zhu Q."/>
            <person name="Hogenkamp D."/>
            <person name="Dixit R."/>
            <person name="Oppert B."/>
            <person name="Jiang H."/>
            <person name="Zou Z."/>
            <person name="Marshall J."/>
            <person name="Elpidina E."/>
            <person name="Vinokurov K."/>
            <person name="Oppert C."/>
            <person name="Zou Z."/>
            <person name="Evans J."/>
            <person name="Lu Z."/>
            <person name="Zhao P."/>
            <person name="Sumathipala N."/>
            <person name="Altincicek B."/>
            <person name="Vilcinskas A."/>
            <person name="Williams M."/>
            <person name="Hultmark D."/>
            <person name="Hetru C."/>
            <person name="Jiang H."/>
            <person name="Grimmelikhuijzen C.J."/>
            <person name="Hauser F."/>
            <person name="Cazzamali G."/>
            <person name="Williamson M."/>
            <person name="Park Y."/>
            <person name="Li B."/>
            <person name="Tanaka Y."/>
            <person name="Predel R."/>
            <person name="Neupert S."/>
            <person name="Schachtner J."/>
            <person name="Verleyen P."/>
            <person name="Raible F."/>
            <person name="Bork P."/>
            <person name="Friedrich M."/>
            <person name="Walden K.K."/>
            <person name="Robertson H.M."/>
            <person name="Angeli S."/>
            <person name="Foret S."/>
            <person name="Bucher G."/>
            <person name="Schuetz S."/>
            <person name="Maleszka R."/>
            <person name="Wimmer E.A."/>
            <person name="Beeman R.W."/>
            <person name="Lorenzen M."/>
            <person name="Tomoyasu Y."/>
            <person name="Miller S.C."/>
            <person name="Grossmann D."/>
            <person name="Bucher G."/>
        </authorList>
    </citation>
    <scope>NUCLEOTIDE SEQUENCE [LARGE SCALE GENOMIC DNA]</scope>
    <source>
        <strain evidence="12 13">Georgia GA2</strain>
    </source>
</reference>
<reference evidence="12 13" key="2">
    <citation type="journal article" date="2010" name="Nucleic Acids Res.">
        <title>BeetleBase in 2010: revisions to provide comprehensive genomic information for Tribolium castaneum.</title>
        <authorList>
            <person name="Kim H.S."/>
            <person name="Murphy T."/>
            <person name="Xia J."/>
            <person name="Caragea D."/>
            <person name="Park Y."/>
            <person name="Beeman R.W."/>
            <person name="Lorenzen M.D."/>
            <person name="Butcher S."/>
            <person name="Manak J.R."/>
            <person name="Brown S.J."/>
        </authorList>
    </citation>
    <scope>GENOME REANNOTATION</scope>
    <source>
        <strain evidence="12 13">Georgia GA2</strain>
    </source>
</reference>
<keyword evidence="5" id="KW-0805">Transcription regulation</keyword>
<dbReference type="GO" id="GO:0008270">
    <property type="term" value="F:zinc ion binding"/>
    <property type="evidence" value="ECO:0007669"/>
    <property type="project" value="UniProtKB-KW"/>
</dbReference>
<evidence type="ECO:0000256" key="6">
    <source>
        <dbReference type="ARBA" id="ARBA00023125"/>
    </source>
</evidence>
<keyword evidence="6" id="KW-0238">DNA-binding</keyword>
<evidence type="ECO:0000256" key="3">
    <source>
        <dbReference type="ARBA" id="ARBA00022771"/>
    </source>
</evidence>
<dbReference type="Proteomes" id="UP000007266">
    <property type="component" value="Linkage group 2"/>
</dbReference>
<gene>
    <name evidence="12" type="primary">AUGUSTUS-3.0.2_32188</name>
    <name evidence="12" type="ORF">TcasGA2_TC032188</name>
</gene>
<dbReference type="InterPro" id="IPR057356">
    <property type="entry name" value="Znf-C2H2_ZNF592"/>
</dbReference>
<feature type="compositionally biased region" description="Low complexity" evidence="9">
    <location>
        <begin position="535"/>
        <end position="549"/>
    </location>
</feature>
<feature type="domain" description="C2H2-type" evidence="10">
    <location>
        <begin position="622"/>
        <end position="650"/>
    </location>
</feature>
<dbReference type="GO" id="GO:0000981">
    <property type="term" value="F:DNA-binding transcription factor activity, RNA polymerase II-specific"/>
    <property type="evidence" value="ECO:0000318"/>
    <property type="project" value="GO_Central"/>
</dbReference>
<feature type="region of interest" description="Disordered" evidence="9">
    <location>
        <begin position="528"/>
        <end position="583"/>
    </location>
</feature>
<dbReference type="GO" id="GO:0006357">
    <property type="term" value="P:regulation of transcription by RNA polymerase II"/>
    <property type="evidence" value="ECO:0000318"/>
    <property type="project" value="GO_Central"/>
</dbReference>
<keyword evidence="2" id="KW-0479">Metal-binding</keyword>
<keyword evidence="3 8" id="KW-0863">Zinc-finger</keyword>
<accession>A0A139WN43</accession>
<evidence type="ECO:0000256" key="5">
    <source>
        <dbReference type="ARBA" id="ARBA00023015"/>
    </source>
</evidence>
<evidence type="ECO:0000256" key="4">
    <source>
        <dbReference type="ARBA" id="ARBA00022833"/>
    </source>
</evidence>
<dbReference type="PROSITE" id="PS51030">
    <property type="entry name" value="NUCLEAR_REC_DBD_2"/>
    <property type="match status" value="1"/>
</dbReference>
<keyword evidence="13" id="KW-1185">Reference proteome</keyword>
<dbReference type="PANTHER" id="PTHR47222:SF5">
    <property type="entry name" value="LOW QUALITY PROTEIN: ZINC FINGER PROTEIN 532-LIKE"/>
    <property type="match status" value="1"/>
</dbReference>